<evidence type="ECO:0000313" key="3">
    <source>
        <dbReference type="Proteomes" id="UP000267096"/>
    </source>
</evidence>
<sequence>MIQTIIFVAVTVFIKAAAEVRQGCPAGQTWLATGCRDHSQCSTYATKPYYCYKAPSNSGECCQITSPVCGNGGTVVKAPWGCSFSLDCTAYTDQPVTCDNGLCCTVSPPADCDYGGTFTGHFCNSPYDCRRDETKFITCLSGRCCTIPPNCPYNRAPIAVGCANTGACLGLAHGIPQQCPNGSDSIAMECQNVFQCLQFSMAVMWLVPVRCAALCDEILIVFICNAEIAYAN</sequence>
<organism evidence="4">
    <name type="scientific">Anisakis simplex</name>
    <name type="common">Herring worm</name>
    <dbReference type="NCBI Taxonomy" id="6269"/>
    <lineage>
        <taxon>Eukaryota</taxon>
        <taxon>Metazoa</taxon>
        <taxon>Ecdysozoa</taxon>
        <taxon>Nematoda</taxon>
        <taxon>Chromadorea</taxon>
        <taxon>Rhabditida</taxon>
        <taxon>Spirurina</taxon>
        <taxon>Ascaridomorpha</taxon>
        <taxon>Ascaridoidea</taxon>
        <taxon>Anisakidae</taxon>
        <taxon>Anisakis</taxon>
        <taxon>Anisakis simplex complex</taxon>
    </lineage>
</organism>
<evidence type="ECO:0000256" key="1">
    <source>
        <dbReference type="SAM" id="SignalP"/>
    </source>
</evidence>
<name>A0A0M3JX36_ANISI</name>
<proteinExistence type="predicted"/>
<feature type="signal peptide" evidence="1">
    <location>
        <begin position="1"/>
        <end position="18"/>
    </location>
</feature>
<protein>
    <submittedName>
        <fullName evidence="4">CC domain-containing protein</fullName>
    </submittedName>
</protein>
<feature type="chain" id="PRO_5043121180" evidence="1">
    <location>
        <begin position="19"/>
        <end position="232"/>
    </location>
</feature>
<dbReference type="OrthoDB" id="5791090at2759"/>
<evidence type="ECO:0000313" key="2">
    <source>
        <dbReference type="EMBL" id="VDK47163.1"/>
    </source>
</evidence>
<keyword evidence="1" id="KW-0732">Signal</keyword>
<dbReference type="AlphaFoldDB" id="A0A0M3JX36"/>
<dbReference type="EMBL" id="UYRR01031174">
    <property type="protein sequence ID" value="VDK47163.1"/>
    <property type="molecule type" value="Genomic_DNA"/>
</dbReference>
<accession>A0A0M3JX36</accession>
<gene>
    <name evidence="2" type="ORF">ASIM_LOCUS12355</name>
</gene>
<dbReference type="WBParaSite" id="ASIM_0001288901-mRNA-1">
    <property type="protein sequence ID" value="ASIM_0001288901-mRNA-1"/>
    <property type="gene ID" value="ASIM_0001288901"/>
</dbReference>
<keyword evidence="3" id="KW-1185">Reference proteome</keyword>
<reference evidence="4" key="1">
    <citation type="submission" date="2017-02" db="UniProtKB">
        <authorList>
            <consortium name="WormBaseParasite"/>
        </authorList>
    </citation>
    <scope>IDENTIFICATION</scope>
</reference>
<reference evidence="2 3" key="2">
    <citation type="submission" date="2018-11" db="EMBL/GenBank/DDBJ databases">
        <authorList>
            <consortium name="Pathogen Informatics"/>
        </authorList>
    </citation>
    <scope>NUCLEOTIDE SEQUENCE [LARGE SCALE GENOMIC DNA]</scope>
</reference>
<dbReference type="Proteomes" id="UP000267096">
    <property type="component" value="Unassembled WGS sequence"/>
</dbReference>
<evidence type="ECO:0000313" key="4">
    <source>
        <dbReference type="WBParaSite" id="ASIM_0001288901-mRNA-1"/>
    </source>
</evidence>